<gene>
    <name evidence="2" type="ORF">LTR36_007637</name>
</gene>
<comment type="caution">
    <text evidence="2">The sequence shown here is derived from an EMBL/GenBank/DDBJ whole genome shotgun (WGS) entry which is preliminary data.</text>
</comment>
<keyword evidence="3" id="KW-1185">Reference proteome</keyword>
<feature type="region of interest" description="Disordered" evidence="1">
    <location>
        <begin position="245"/>
        <end position="286"/>
    </location>
</feature>
<evidence type="ECO:0000313" key="2">
    <source>
        <dbReference type="EMBL" id="KAK4549179.1"/>
    </source>
</evidence>
<proteinExistence type="predicted"/>
<dbReference type="Proteomes" id="UP001324427">
    <property type="component" value="Unassembled WGS sequence"/>
</dbReference>
<dbReference type="PANTHER" id="PTHR37540:SF5">
    <property type="entry name" value="TRANSCRIPTION FACTOR DOMAIN-CONTAINING PROTEIN"/>
    <property type="match status" value="1"/>
</dbReference>
<accession>A0AAV9JX34</accession>
<protein>
    <submittedName>
        <fullName evidence="2">Uncharacterized protein</fullName>
    </submittedName>
</protein>
<dbReference type="PANTHER" id="PTHR37540">
    <property type="entry name" value="TRANSCRIPTION FACTOR (ACR-2), PUTATIVE-RELATED-RELATED"/>
    <property type="match status" value="1"/>
</dbReference>
<evidence type="ECO:0000256" key="1">
    <source>
        <dbReference type="SAM" id="MobiDB-lite"/>
    </source>
</evidence>
<dbReference type="AlphaFoldDB" id="A0AAV9JX34"/>
<sequence>MSAGFVFVNFNNPGEADQDKRLAYYDSDCLTVPIPYGRLPDPSYLDNGPKDPFDTYPVPYQTWFGWLQDFWYSILPKSNRLVKTTPERMNAYITWSRRIELTEPALFYTSLFLASGIPVANGSLGVDKALWLRGRAVRAVNEALSDPERATSNALISAVGKIALHEHIYGDRQAAHLIHLPAQQRMIAMRGGIEKLGLPNITLQLMTWYDAFMAAEMGTTAYFAHLPKKLGLSSFSNEEAVKVTNVSSPQRYRHPGYGTAQSPEMSEVRAAGSRHPRVHSLSSTGP</sequence>
<organism evidence="2 3">
    <name type="scientific">Oleoguttula mirabilis</name>
    <dbReference type="NCBI Taxonomy" id="1507867"/>
    <lineage>
        <taxon>Eukaryota</taxon>
        <taxon>Fungi</taxon>
        <taxon>Dikarya</taxon>
        <taxon>Ascomycota</taxon>
        <taxon>Pezizomycotina</taxon>
        <taxon>Dothideomycetes</taxon>
        <taxon>Dothideomycetidae</taxon>
        <taxon>Mycosphaerellales</taxon>
        <taxon>Teratosphaeriaceae</taxon>
        <taxon>Oleoguttula</taxon>
    </lineage>
</organism>
<evidence type="ECO:0000313" key="3">
    <source>
        <dbReference type="Proteomes" id="UP001324427"/>
    </source>
</evidence>
<reference evidence="2 3" key="1">
    <citation type="submission" date="2021-11" db="EMBL/GenBank/DDBJ databases">
        <title>Black yeast isolated from Biological Soil Crust.</title>
        <authorList>
            <person name="Kurbessoian T."/>
        </authorList>
    </citation>
    <scope>NUCLEOTIDE SEQUENCE [LARGE SCALE GENOMIC DNA]</scope>
    <source>
        <strain evidence="2 3">CCFEE 5522</strain>
    </source>
</reference>
<name>A0AAV9JX34_9PEZI</name>
<dbReference type="EMBL" id="JAVFHQ010000005">
    <property type="protein sequence ID" value="KAK4549179.1"/>
    <property type="molecule type" value="Genomic_DNA"/>
</dbReference>